<gene>
    <name evidence="6" type="ORF">OMP38_14405</name>
</gene>
<evidence type="ECO:0000256" key="4">
    <source>
        <dbReference type="ARBA" id="ARBA00023316"/>
    </source>
</evidence>
<dbReference type="SUPFAM" id="SSF55846">
    <property type="entry name" value="N-acetylmuramoyl-L-alanine amidase-like"/>
    <property type="match status" value="1"/>
</dbReference>
<dbReference type="GO" id="GO:0008745">
    <property type="term" value="F:N-acetylmuramoyl-L-alanine amidase activity"/>
    <property type="evidence" value="ECO:0007669"/>
    <property type="project" value="UniProtKB-EC"/>
</dbReference>
<dbReference type="EC" id="3.5.1.28" evidence="2"/>
<keyword evidence="3" id="KW-0378">Hydrolase</keyword>
<feature type="domain" description="N-acetylmuramoyl-L-alanine amidase" evidence="5">
    <location>
        <begin position="19"/>
        <end position="165"/>
    </location>
</feature>
<name>A0A9X4KH72_9BACL</name>
<accession>A0A9X4KH72</accession>
<dbReference type="Pfam" id="PF01510">
    <property type="entry name" value="Amidase_2"/>
    <property type="match status" value="1"/>
</dbReference>
<evidence type="ECO:0000256" key="1">
    <source>
        <dbReference type="ARBA" id="ARBA00001561"/>
    </source>
</evidence>
<dbReference type="RefSeq" id="WP_277565747.1">
    <property type="nucleotide sequence ID" value="NZ_JAPDHZ010000003.1"/>
</dbReference>
<proteinExistence type="predicted"/>
<evidence type="ECO:0000313" key="7">
    <source>
        <dbReference type="Proteomes" id="UP001153387"/>
    </source>
</evidence>
<dbReference type="InterPro" id="IPR002502">
    <property type="entry name" value="Amidase_domain"/>
</dbReference>
<dbReference type="AlphaFoldDB" id="A0A9X4KH72"/>
<sequence>MFPIEQNILGGHYDREGHKPIVIVNHISVGSFSSVKNTFQNLLNQKSSTYLNGRDGRIMQFVELTKRPKTNGNIRSPKAPIVLQMGALNPNFYSITIENEDAYNDDTPGVEGTLTEIQFLSLCWLHKWIQTEVLRIYGHKIALNSSQVIGHFQIDSIGKSQCPGPKFPWTRLYAELAIADSMDLEHYEERIDYLQKNTTDRVLAFAFYDRAFDLKSKLNDPKYGGAARAKLESLLQALIMLGKQATTAEEIFAVIKDLYNKANQGNFMGEAVRKLLVIAALAKEKGLL</sequence>
<comment type="catalytic activity">
    <reaction evidence="1">
        <text>Hydrolyzes the link between N-acetylmuramoyl residues and L-amino acid residues in certain cell-wall glycopeptides.</text>
        <dbReference type="EC" id="3.5.1.28"/>
    </reaction>
</comment>
<evidence type="ECO:0000256" key="2">
    <source>
        <dbReference type="ARBA" id="ARBA00011901"/>
    </source>
</evidence>
<dbReference type="InterPro" id="IPR051206">
    <property type="entry name" value="NAMLAA_amidase_2"/>
</dbReference>
<dbReference type="GO" id="GO:0009253">
    <property type="term" value="P:peptidoglycan catabolic process"/>
    <property type="evidence" value="ECO:0007669"/>
    <property type="project" value="InterPro"/>
</dbReference>
<evidence type="ECO:0000256" key="3">
    <source>
        <dbReference type="ARBA" id="ARBA00022801"/>
    </source>
</evidence>
<dbReference type="Gene3D" id="3.40.80.10">
    <property type="entry name" value="Peptidoglycan recognition protein-like"/>
    <property type="match status" value="1"/>
</dbReference>
<dbReference type="PANTHER" id="PTHR30417">
    <property type="entry name" value="N-ACETYLMURAMOYL-L-ALANINE AMIDASE AMID"/>
    <property type="match status" value="1"/>
</dbReference>
<protein>
    <recommendedName>
        <fullName evidence="2">N-acetylmuramoyl-L-alanine amidase</fullName>
        <ecNumber evidence="2">3.5.1.28</ecNumber>
    </recommendedName>
</protein>
<dbReference type="PANTHER" id="PTHR30417:SF1">
    <property type="entry name" value="N-ACETYLMURAMOYL-L-ALANINE AMIDASE AMID"/>
    <property type="match status" value="1"/>
</dbReference>
<comment type="caution">
    <text evidence="6">The sequence shown here is derived from an EMBL/GenBank/DDBJ whole genome shotgun (WGS) entry which is preliminary data.</text>
</comment>
<keyword evidence="4" id="KW-0961">Cell wall biogenesis/degradation</keyword>
<dbReference type="GO" id="GO:0071555">
    <property type="term" value="P:cell wall organization"/>
    <property type="evidence" value="ECO:0007669"/>
    <property type="project" value="UniProtKB-KW"/>
</dbReference>
<dbReference type="InterPro" id="IPR036505">
    <property type="entry name" value="Amidase/PGRP_sf"/>
</dbReference>
<keyword evidence="7" id="KW-1185">Reference proteome</keyword>
<dbReference type="EMBL" id="JAPDHZ010000003">
    <property type="protein sequence ID" value="MDG0791908.1"/>
    <property type="molecule type" value="Genomic_DNA"/>
</dbReference>
<reference evidence="6 7" key="1">
    <citation type="submission" date="2022-10" db="EMBL/GenBank/DDBJ databases">
        <title>Comparative genomic analysis of Cohnella hashimotonis sp. nov., isolated from the International Space Station.</title>
        <authorList>
            <person name="Simpson A."/>
            <person name="Venkateswaran K."/>
        </authorList>
    </citation>
    <scope>NUCLEOTIDE SEQUENCE [LARGE SCALE GENOMIC DNA]</scope>
    <source>
        <strain evidence="6 7">DSM 18997</strain>
    </source>
</reference>
<dbReference type="GO" id="GO:0009254">
    <property type="term" value="P:peptidoglycan turnover"/>
    <property type="evidence" value="ECO:0007669"/>
    <property type="project" value="TreeGrafter"/>
</dbReference>
<dbReference type="Proteomes" id="UP001153387">
    <property type="component" value="Unassembled WGS sequence"/>
</dbReference>
<evidence type="ECO:0000313" key="6">
    <source>
        <dbReference type="EMBL" id="MDG0791908.1"/>
    </source>
</evidence>
<organism evidence="6 7">
    <name type="scientific">Cohnella ginsengisoli</name>
    <dbReference type="NCBI Taxonomy" id="425004"/>
    <lineage>
        <taxon>Bacteria</taxon>
        <taxon>Bacillati</taxon>
        <taxon>Bacillota</taxon>
        <taxon>Bacilli</taxon>
        <taxon>Bacillales</taxon>
        <taxon>Paenibacillaceae</taxon>
        <taxon>Cohnella</taxon>
    </lineage>
</organism>
<evidence type="ECO:0000259" key="5">
    <source>
        <dbReference type="Pfam" id="PF01510"/>
    </source>
</evidence>